<evidence type="ECO:0008006" key="5">
    <source>
        <dbReference type="Google" id="ProtNLM"/>
    </source>
</evidence>
<protein>
    <recommendedName>
        <fullName evidence="5">DUF4328 domain-containing protein</fullName>
    </recommendedName>
</protein>
<feature type="transmembrane region" description="Helical" evidence="2">
    <location>
        <begin position="150"/>
        <end position="167"/>
    </location>
</feature>
<feature type="transmembrane region" description="Helical" evidence="2">
    <location>
        <begin position="223"/>
        <end position="243"/>
    </location>
</feature>
<dbReference type="EMBL" id="JAUHPW010000002">
    <property type="protein sequence ID" value="MDN4474934.1"/>
    <property type="molecule type" value="Genomic_DNA"/>
</dbReference>
<keyword evidence="2" id="KW-0812">Transmembrane</keyword>
<evidence type="ECO:0000313" key="3">
    <source>
        <dbReference type="EMBL" id="MDN4474934.1"/>
    </source>
</evidence>
<feature type="compositionally biased region" description="Low complexity" evidence="1">
    <location>
        <begin position="1"/>
        <end position="11"/>
    </location>
</feature>
<organism evidence="3 4">
    <name type="scientific">Demequina litoralis</name>
    <dbReference type="NCBI Taxonomy" id="3051660"/>
    <lineage>
        <taxon>Bacteria</taxon>
        <taxon>Bacillati</taxon>
        <taxon>Actinomycetota</taxon>
        <taxon>Actinomycetes</taxon>
        <taxon>Micrococcales</taxon>
        <taxon>Demequinaceae</taxon>
        <taxon>Demequina</taxon>
    </lineage>
</organism>
<sequence>MTNEDPFAARPGRPEEPPRPPASSDVPGPGLIPGAAPPPAPVYGTGPQVRFDRTGAPLEKPEGLAKGLIGVAAGFTLVSVLMAVFAQGDVDAIRAMAESNELQINAGSLLSLLTTPLLVVSYILYGMWMSRMRRNREALGVRPGMGAVEWWGWFIPIASVVLIPIGARKVTGRGVGLGLLLGWWITWILAQGVQGLGSAALQFSLDLTTGELAYPERLDAYPAIMWASAALVVISFVFFMRFIRAATDRHVEIEA</sequence>
<comment type="caution">
    <text evidence="3">The sequence shown here is derived from an EMBL/GenBank/DDBJ whole genome shotgun (WGS) entry which is preliminary data.</text>
</comment>
<feature type="transmembrane region" description="Helical" evidence="2">
    <location>
        <begin position="179"/>
        <end position="203"/>
    </location>
</feature>
<proteinExistence type="predicted"/>
<keyword evidence="4" id="KW-1185">Reference proteome</keyword>
<dbReference type="RefSeq" id="WP_301131367.1">
    <property type="nucleotide sequence ID" value="NZ_JAUHPW010000002.1"/>
</dbReference>
<evidence type="ECO:0000256" key="2">
    <source>
        <dbReference type="SAM" id="Phobius"/>
    </source>
</evidence>
<keyword evidence="2" id="KW-0472">Membrane</keyword>
<evidence type="ECO:0000256" key="1">
    <source>
        <dbReference type="SAM" id="MobiDB-lite"/>
    </source>
</evidence>
<reference evidence="3" key="1">
    <citation type="submission" date="2023-06" db="EMBL/GenBank/DDBJ databases">
        <title>Sysu t00192.</title>
        <authorList>
            <person name="Gao L."/>
            <person name="Fang B.-Z."/>
            <person name="Li W.-J."/>
        </authorList>
    </citation>
    <scope>NUCLEOTIDE SEQUENCE</scope>
    <source>
        <strain evidence="3">SYSU T00192</strain>
    </source>
</reference>
<gene>
    <name evidence="3" type="ORF">QQX09_03580</name>
</gene>
<feature type="transmembrane region" description="Helical" evidence="2">
    <location>
        <begin position="107"/>
        <end position="130"/>
    </location>
</feature>
<evidence type="ECO:0000313" key="4">
    <source>
        <dbReference type="Proteomes" id="UP001172728"/>
    </source>
</evidence>
<feature type="region of interest" description="Disordered" evidence="1">
    <location>
        <begin position="1"/>
        <end position="46"/>
    </location>
</feature>
<keyword evidence="2" id="KW-1133">Transmembrane helix</keyword>
<name>A0ABT8G8C4_9MICO</name>
<accession>A0ABT8G8C4</accession>
<dbReference type="Proteomes" id="UP001172728">
    <property type="component" value="Unassembled WGS sequence"/>
</dbReference>
<feature type="transmembrane region" description="Helical" evidence="2">
    <location>
        <begin position="67"/>
        <end position="86"/>
    </location>
</feature>